<evidence type="ECO:0000313" key="1">
    <source>
        <dbReference type="EMBL" id="OQE29413.1"/>
    </source>
</evidence>
<protein>
    <submittedName>
        <fullName evidence="1">Uncharacterized protein</fullName>
    </submittedName>
</protein>
<comment type="caution">
    <text evidence="1">The sequence shown here is derived from an EMBL/GenBank/DDBJ whole genome shotgun (WGS) entry which is preliminary data.</text>
</comment>
<accession>A0A1V6TV43</accession>
<evidence type="ECO:0000313" key="2">
    <source>
        <dbReference type="Proteomes" id="UP000191285"/>
    </source>
</evidence>
<dbReference type="EMBL" id="MLKD01000002">
    <property type="protein sequence ID" value="OQE29413.1"/>
    <property type="molecule type" value="Genomic_DNA"/>
</dbReference>
<name>A0A1V6TV43_9EURO</name>
<gene>
    <name evidence="1" type="ORF">PENSTE_c002G01727</name>
</gene>
<keyword evidence="2" id="KW-1185">Reference proteome</keyword>
<dbReference type="Proteomes" id="UP000191285">
    <property type="component" value="Unassembled WGS sequence"/>
</dbReference>
<reference evidence="2" key="1">
    <citation type="journal article" date="2017" name="Nat. Microbiol.">
        <title>Global analysis of biosynthetic gene clusters reveals vast potential of secondary metabolite production in Penicillium species.</title>
        <authorList>
            <person name="Nielsen J.C."/>
            <person name="Grijseels S."/>
            <person name="Prigent S."/>
            <person name="Ji B."/>
            <person name="Dainat J."/>
            <person name="Nielsen K.F."/>
            <person name="Frisvad J.C."/>
            <person name="Workman M."/>
            <person name="Nielsen J."/>
        </authorList>
    </citation>
    <scope>NUCLEOTIDE SEQUENCE [LARGE SCALE GENOMIC DNA]</scope>
    <source>
        <strain evidence="2">IBT 24891</strain>
    </source>
</reference>
<sequence length="96" mass="11278">MGNFFPARVISSGWEKIQRAHQPGRLYQDAELEIQQSSREWMTYISFTLKWSSIVPRLFCCVTARDFFARPYGQYLKETKRPQWAIAAQPYPLLSS</sequence>
<dbReference type="AlphaFoldDB" id="A0A1V6TV43"/>
<organism evidence="1 2">
    <name type="scientific">Penicillium steckii</name>
    <dbReference type="NCBI Taxonomy" id="303698"/>
    <lineage>
        <taxon>Eukaryota</taxon>
        <taxon>Fungi</taxon>
        <taxon>Dikarya</taxon>
        <taxon>Ascomycota</taxon>
        <taxon>Pezizomycotina</taxon>
        <taxon>Eurotiomycetes</taxon>
        <taxon>Eurotiomycetidae</taxon>
        <taxon>Eurotiales</taxon>
        <taxon>Aspergillaceae</taxon>
        <taxon>Penicillium</taxon>
    </lineage>
</organism>
<proteinExistence type="predicted"/>